<protein>
    <submittedName>
        <fullName evidence="2">Uncharacterized protein</fullName>
    </submittedName>
</protein>
<proteinExistence type="predicted"/>
<comment type="caution">
    <text evidence="2">The sequence shown here is derived from an EMBL/GenBank/DDBJ whole genome shotgun (WGS) entry which is preliminary data.</text>
</comment>
<reference evidence="3" key="1">
    <citation type="submission" date="2023-07" db="EMBL/GenBank/DDBJ databases">
        <title>Conexibacter stalactiti sp. nov., isolated from stalactites in a lava cave and emended description of the genus Conexibacter.</title>
        <authorList>
            <person name="Lee S.D."/>
        </authorList>
    </citation>
    <scope>NUCLEOTIDE SEQUENCE [LARGE SCALE GENOMIC DNA]</scope>
    <source>
        <strain evidence="3">KCTC 39840</strain>
    </source>
</reference>
<dbReference type="RefSeq" id="WP_318596391.1">
    <property type="nucleotide sequence ID" value="NZ_JAWSTH010000012.1"/>
</dbReference>
<evidence type="ECO:0000256" key="1">
    <source>
        <dbReference type="SAM" id="MobiDB-lite"/>
    </source>
</evidence>
<dbReference type="EMBL" id="JAWSTH010000012">
    <property type="protein sequence ID" value="MDW5594134.1"/>
    <property type="molecule type" value="Genomic_DNA"/>
</dbReference>
<name>A0ABU4HN58_9ACTN</name>
<gene>
    <name evidence="2" type="ORF">R7226_07300</name>
</gene>
<organism evidence="2 3">
    <name type="scientific">Conexibacter stalactiti</name>
    <dbReference type="NCBI Taxonomy" id="1940611"/>
    <lineage>
        <taxon>Bacteria</taxon>
        <taxon>Bacillati</taxon>
        <taxon>Actinomycetota</taxon>
        <taxon>Thermoleophilia</taxon>
        <taxon>Solirubrobacterales</taxon>
        <taxon>Conexibacteraceae</taxon>
        <taxon>Conexibacter</taxon>
    </lineage>
</organism>
<feature type="compositionally biased region" description="Low complexity" evidence="1">
    <location>
        <begin position="71"/>
        <end position="80"/>
    </location>
</feature>
<evidence type="ECO:0000313" key="3">
    <source>
        <dbReference type="Proteomes" id="UP001284601"/>
    </source>
</evidence>
<dbReference type="Proteomes" id="UP001284601">
    <property type="component" value="Unassembled WGS sequence"/>
</dbReference>
<keyword evidence="3" id="KW-1185">Reference proteome</keyword>
<feature type="region of interest" description="Disordered" evidence="1">
    <location>
        <begin position="46"/>
        <end position="87"/>
    </location>
</feature>
<reference evidence="2 3" key="2">
    <citation type="submission" date="2023-10" db="EMBL/GenBank/DDBJ databases">
        <authorList>
            <person name="Han X.F."/>
        </authorList>
    </citation>
    <scope>NUCLEOTIDE SEQUENCE [LARGE SCALE GENOMIC DNA]</scope>
    <source>
        <strain evidence="2 3">KCTC 39840</strain>
    </source>
</reference>
<feature type="compositionally biased region" description="Pro residues" evidence="1">
    <location>
        <begin position="50"/>
        <end position="70"/>
    </location>
</feature>
<sequence length="109" mass="11112">MLSIPGSTRRLSEGVALKASVIARLLGIRLLTLDATVLVAPAEIAAATTVPPPSRSSPLPALPSPSPSPSPRTAARSRPVGDGLREAERCIEEGAASLAAARSVAPSRR</sequence>
<evidence type="ECO:0000313" key="2">
    <source>
        <dbReference type="EMBL" id="MDW5594134.1"/>
    </source>
</evidence>
<accession>A0ABU4HN58</accession>